<dbReference type="RefSeq" id="XP_010273420.1">
    <property type="nucleotide sequence ID" value="XM_010275118.2"/>
</dbReference>
<dbReference type="KEGG" id="nnu:104608983"/>
<dbReference type="InParanoid" id="A0A1U8AYX8"/>
<dbReference type="InterPro" id="IPR051970">
    <property type="entry name" value="TEL2_Regulation"/>
</dbReference>
<dbReference type="PANTHER" id="PTHR15830:SF10">
    <property type="entry name" value="TELOMERE LENGTH REGULATION PROTEIN TEL2 HOMOLOG"/>
    <property type="match status" value="1"/>
</dbReference>
<dbReference type="PANTHER" id="PTHR15830">
    <property type="entry name" value="TELOMERE LENGTH REGULATION PROTEIN TEL2 FAMILY MEMBER"/>
    <property type="match status" value="1"/>
</dbReference>
<accession>A0A1U8AYX8</accession>
<dbReference type="GeneID" id="104608983"/>
<dbReference type="Pfam" id="PF25320">
    <property type="entry name" value="TELO2_ARM"/>
    <property type="match status" value="1"/>
</dbReference>
<gene>
    <name evidence="3" type="primary">LOC104608983</name>
</gene>
<evidence type="ECO:0000313" key="2">
    <source>
        <dbReference type="Proteomes" id="UP000189703"/>
    </source>
</evidence>
<evidence type="ECO:0000259" key="1">
    <source>
        <dbReference type="Pfam" id="PF25320"/>
    </source>
</evidence>
<proteinExistence type="predicted"/>
<reference evidence="3" key="1">
    <citation type="submission" date="2025-08" db="UniProtKB">
        <authorList>
            <consortium name="RefSeq"/>
        </authorList>
    </citation>
    <scope>IDENTIFICATION</scope>
</reference>
<name>A0A1U8AYX8_NELNU</name>
<dbReference type="AlphaFoldDB" id="A0A1U8AYX8"/>
<protein>
    <submittedName>
        <fullName evidence="3">Uncharacterized protein LOC104608983 isoform X1</fullName>
    </submittedName>
</protein>
<dbReference type="InterPro" id="IPR057348">
    <property type="entry name" value="TELO2_ARM"/>
</dbReference>
<dbReference type="Proteomes" id="UP000189703">
    <property type="component" value="Unplaced"/>
</dbReference>
<feature type="domain" description="TELO2 ARM repeat" evidence="1">
    <location>
        <begin position="8"/>
        <end position="53"/>
    </location>
</feature>
<dbReference type="OrthoDB" id="10545300at2759"/>
<keyword evidence="2" id="KW-1185">Reference proteome</keyword>
<sequence>MAGGAEVLSGRLESPMHLVRRMASSVALVFSKVVDPKNPLYLDDSFNGETIDWEFGFSTQSRGISSSLNGKKEIHGDVKISSITGSNKEVDNADARINTKMKRKNKKLSGFSPPIELHFCSHFFSFLSGFLLSSD</sequence>
<organism evidence="2 3">
    <name type="scientific">Nelumbo nucifera</name>
    <name type="common">Sacred lotus</name>
    <dbReference type="NCBI Taxonomy" id="4432"/>
    <lineage>
        <taxon>Eukaryota</taxon>
        <taxon>Viridiplantae</taxon>
        <taxon>Streptophyta</taxon>
        <taxon>Embryophyta</taxon>
        <taxon>Tracheophyta</taxon>
        <taxon>Spermatophyta</taxon>
        <taxon>Magnoliopsida</taxon>
        <taxon>Proteales</taxon>
        <taxon>Nelumbonaceae</taxon>
        <taxon>Nelumbo</taxon>
    </lineage>
</organism>
<evidence type="ECO:0000313" key="3">
    <source>
        <dbReference type="RefSeq" id="XP_010273420.1"/>
    </source>
</evidence>